<protein>
    <submittedName>
        <fullName evidence="2">DgyrCDS7186</fullName>
    </submittedName>
</protein>
<dbReference type="GO" id="GO:0003682">
    <property type="term" value="F:chromatin binding"/>
    <property type="evidence" value="ECO:0007669"/>
    <property type="project" value="TreeGrafter"/>
</dbReference>
<evidence type="ECO:0000313" key="3">
    <source>
        <dbReference type="Proteomes" id="UP000549394"/>
    </source>
</evidence>
<dbReference type="GO" id="GO:0044727">
    <property type="term" value="P:epigenetic programing of male pronucleus"/>
    <property type="evidence" value="ECO:0007669"/>
    <property type="project" value="TreeGrafter"/>
</dbReference>
<dbReference type="GO" id="GO:0001939">
    <property type="term" value="C:female pronucleus"/>
    <property type="evidence" value="ECO:0007669"/>
    <property type="project" value="TreeGrafter"/>
</dbReference>
<dbReference type="Proteomes" id="UP000549394">
    <property type="component" value="Unassembled WGS sequence"/>
</dbReference>
<reference evidence="2 3" key="1">
    <citation type="submission" date="2020-08" db="EMBL/GenBank/DDBJ databases">
        <authorList>
            <person name="Hejnol A."/>
        </authorList>
    </citation>
    <scope>NUCLEOTIDE SEQUENCE [LARGE SCALE GENOMIC DNA]</scope>
</reference>
<dbReference type="GO" id="GO:0001940">
    <property type="term" value="C:male pronucleus"/>
    <property type="evidence" value="ECO:0007669"/>
    <property type="project" value="TreeGrafter"/>
</dbReference>
<dbReference type="GO" id="GO:0042393">
    <property type="term" value="F:histone binding"/>
    <property type="evidence" value="ECO:0007669"/>
    <property type="project" value="TreeGrafter"/>
</dbReference>
<proteinExistence type="predicted"/>
<feature type="region of interest" description="Disordered" evidence="1">
    <location>
        <begin position="1"/>
        <end position="29"/>
    </location>
</feature>
<dbReference type="PANTHER" id="PTHR35678:SF1">
    <property type="entry name" value="PROTEIN STPG4"/>
    <property type="match status" value="1"/>
</dbReference>
<feature type="region of interest" description="Disordered" evidence="1">
    <location>
        <begin position="189"/>
        <end position="220"/>
    </location>
</feature>
<evidence type="ECO:0000256" key="1">
    <source>
        <dbReference type="SAM" id="MobiDB-lite"/>
    </source>
</evidence>
<accession>A0A7I8VSY4</accession>
<dbReference type="GO" id="GO:0042585">
    <property type="term" value="C:germinal vesicle"/>
    <property type="evidence" value="ECO:0007669"/>
    <property type="project" value="TreeGrafter"/>
</dbReference>
<sequence>MSQAEKDRKNVRLAPIQLREKPSKKYTKPISGRESWWRNHIKETPNPGAYEPFDPWCELSKRPNSYRFKAGKRVTEINSANGALLLPGAYNHPSFTQRLDKENISTYSFKGCGRLAKSGMQSDKKDKYIDVCPGMYNTENYLAVDGHKATKKLSVFKSTSTRLPSDQMKPKIGPAPGYYEYRSPTPPHAISSSFKSTAPRFKTSHTKTPGAGSYEPTYQSPMPETIKSMARIGTFFNSANAHKVSL</sequence>
<keyword evidence="3" id="KW-1185">Reference proteome</keyword>
<evidence type="ECO:0000313" key="2">
    <source>
        <dbReference type="EMBL" id="CAD5118487.1"/>
    </source>
</evidence>
<dbReference type="PANTHER" id="PTHR35678">
    <property type="entry name" value="PROTEIN STPG4"/>
    <property type="match status" value="1"/>
</dbReference>
<dbReference type="EMBL" id="CAJFCJ010000009">
    <property type="protein sequence ID" value="CAD5118487.1"/>
    <property type="molecule type" value="Genomic_DNA"/>
</dbReference>
<comment type="caution">
    <text evidence="2">The sequence shown here is derived from an EMBL/GenBank/DDBJ whole genome shotgun (WGS) entry which is preliminary data.</text>
</comment>
<dbReference type="OrthoDB" id="6228811at2759"/>
<name>A0A7I8VSY4_9ANNE</name>
<feature type="compositionally biased region" description="Basic and acidic residues" evidence="1">
    <location>
        <begin position="1"/>
        <end position="10"/>
    </location>
</feature>
<organism evidence="2 3">
    <name type="scientific">Dimorphilus gyrociliatus</name>
    <dbReference type="NCBI Taxonomy" id="2664684"/>
    <lineage>
        <taxon>Eukaryota</taxon>
        <taxon>Metazoa</taxon>
        <taxon>Spiralia</taxon>
        <taxon>Lophotrochozoa</taxon>
        <taxon>Annelida</taxon>
        <taxon>Polychaeta</taxon>
        <taxon>Polychaeta incertae sedis</taxon>
        <taxon>Dinophilidae</taxon>
        <taxon>Dimorphilus</taxon>
    </lineage>
</organism>
<dbReference type="AlphaFoldDB" id="A0A7I8VSY4"/>
<gene>
    <name evidence="2" type="ORF">DGYR_LOCUS6857</name>
</gene>